<sequence length="306" mass="33742">MLEIVVKSEDGDRRVRVSAEELAGLVRRIGGDGDRFLVAHRIPDLPDVFAQVWHEAGGDYTLEHRDGAADRHFQVMVDDSEAVIAAMTGWARRESGWGTDLAWSLLDMGPTARNVPPLDLDDDERSELEKRIREVLVGGYADRTELAELAEEYLVTADRRPVSREQAEAMADRMWLERVAEQSAWKGETDPERLTRAFTALQDVGITARENFTCCRSCGQSEIGAEGGPDARGFVYFHSQCTDSAAAGHGLMLLYGGFDGSAETTATIGHEVVAALEAAGLRADWDRDPGRAITVTPLEWRRRLVG</sequence>
<gene>
    <name evidence="1" type="ORF">WKI67_05625</name>
</gene>
<name>A0ACC6PN20_9ACTN</name>
<reference evidence="1" key="1">
    <citation type="submission" date="2024-03" db="EMBL/GenBank/DDBJ databases">
        <title>Novel Streptomyces species of biotechnological and ecological value are a feature of Machair soil.</title>
        <authorList>
            <person name="Prole J.R."/>
            <person name="Goodfellow M."/>
            <person name="Allenby N."/>
            <person name="Ward A.C."/>
        </authorList>
    </citation>
    <scope>NUCLEOTIDE SEQUENCE</scope>
    <source>
        <strain evidence="1">MS2.AVA.5</strain>
    </source>
</reference>
<dbReference type="EMBL" id="JBBKAJ010000022">
    <property type="protein sequence ID" value="MEJ8632868.1"/>
    <property type="molecule type" value="Genomic_DNA"/>
</dbReference>
<keyword evidence="2" id="KW-1185">Reference proteome</keyword>
<proteinExistence type="predicted"/>
<evidence type="ECO:0000313" key="1">
    <source>
        <dbReference type="EMBL" id="MEJ8632868.1"/>
    </source>
</evidence>
<comment type="caution">
    <text evidence="1">The sequence shown here is derived from an EMBL/GenBank/DDBJ whole genome shotgun (WGS) entry which is preliminary data.</text>
</comment>
<accession>A0ACC6PN20</accession>
<dbReference type="Proteomes" id="UP001377168">
    <property type="component" value="Unassembled WGS sequence"/>
</dbReference>
<evidence type="ECO:0000313" key="2">
    <source>
        <dbReference type="Proteomes" id="UP001377168"/>
    </source>
</evidence>
<organism evidence="1 2">
    <name type="scientific">Streptomyces achmelvichensis</name>
    <dbReference type="NCBI Taxonomy" id="3134111"/>
    <lineage>
        <taxon>Bacteria</taxon>
        <taxon>Bacillati</taxon>
        <taxon>Actinomycetota</taxon>
        <taxon>Actinomycetes</taxon>
        <taxon>Kitasatosporales</taxon>
        <taxon>Streptomycetaceae</taxon>
        <taxon>Streptomyces</taxon>
    </lineage>
</organism>
<protein>
    <submittedName>
        <fullName evidence="1">Uncharacterized protein</fullName>
    </submittedName>
</protein>